<name>A0AAD6CV92_9EURO</name>
<feature type="region of interest" description="Disordered" evidence="1">
    <location>
        <begin position="1"/>
        <end position="324"/>
    </location>
</feature>
<reference evidence="2 3" key="1">
    <citation type="journal article" date="2023" name="IMA Fungus">
        <title>Comparative genomic study of the Penicillium genus elucidates a diverse pangenome and 15 lateral gene transfer events.</title>
        <authorList>
            <person name="Petersen C."/>
            <person name="Sorensen T."/>
            <person name="Nielsen M.R."/>
            <person name="Sondergaard T.E."/>
            <person name="Sorensen J.L."/>
            <person name="Fitzpatrick D.A."/>
            <person name="Frisvad J.C."/>
            <person name="Nielsen K.L."/>
        </authorList>
    </citation>
    <scope>NUCLEOTIDE SEQUENCE [LARGE SCALE GENOMIC DNA]</scope>
    <source>
        <strain evidence="2 3">IBT 35679</strain>
    </source>
</reference>
<feature type="compositionally biased region" description="Basic and acidic residues" evidence="1">
    <location>
        <begin position="166"/>
        <end position="176"/>
    </location>
</feature>
<evidence type="ECO:0000256" key="1">
    <source>
        <dbReference type="SAM" id="MobiDB-lite"/>
    </source>
</evidence>
<feature type="compositionally biased region" description="Polar residues" evidence="1">
    <location>
        <begin position="30"/>
        <end position="43"/>
    </location>
</feature>
<dbReference type="AlphaFoldDB" id="A0AAD6CV92"/>
<feature type="compositionally biased region" description="Basic and acidic residues" evidence="1">
    <location>
        <begin position="7"/>
        <end position="23"/>
    </location>
</feature>
<keyword evidence="3" id="KW-1185">Reference proteome</keyword>
<accession>A0AAD6CV92</accession>
<dbReference type="EMBL" id="JAQIZZ010000005">
    <property type="protein sequence ID" value="KAJ5540732.1"/>
    <property type="molecule type" value="Genomic_DNA"/>
</dbReference>
<dbReference type="PANTHER" id="PTHR39606">
    <property type="entry name" value="SURFACE PROTEIN, PUTATIVE-RELATED"/>
    <property type="match status" value="1"/>
</dbReference>
<dbReference type="PANTHER" id="PTHR39606:SF1">
    <property type="entry name" value="CELL SURFACE PROTEIN"/>
    <property type="match status" value="1"/>
</dbReference>
<feature type="compositionally biased region" description="Basic and acidic residues" evidence="1">
    <location>
        <begin position="198"/>
        <end position="216"/>
    </location>
</feature>
<evidence type="ECO:0000313" key="2">
    <source>
        <dbReference type="EMBL" id="KAJ5540732.1"/>
    </source>
</evidence>
<feature type="compositionally biased region" description="Polar residues" evidence="1">
    <location>
        <begin position="235"/>
        <end position="248"/>
    </location>
</feature>
<feature type="compositionally biased region" description="Gly residues" evidence="1">
    <location>
        <begin position="280"/>
        <end position="291"/>
    </location>
</feature>
<dbReference type="Proteomes" id="UP001220324">
    <property type="component" value="Unassembled WGS sequence"/>
</dbReference>
<organism evidence="2 3">
    <name type="scientific">Penicillium frequentans</name>
    <dbReference type="NCBI Taxonomy" id="3151616"/>
    <lineage>
        <taxon>Eukaryota</taxon>
        <taxon>Fungi</taxon>
        <taxon>Dikarya</taxon>
        <taxon>Ascomycota</taxon>
        <taxon>Pezizomycotina</taxon>
        <taxon>Eurotiomycetes</taxon>
        <taxon>Eurotiomycetidae</taxon>
        <taxon>Eurotiales</taxon>
        <taxon>Aspergillaceae</taxon>
        <taxon>Penicillium</taxon>
    </lineage>
</organism>
<feature type="compositionally biased region" description="Polar residues" evidence="1">
    <location>
        <begin position="311"/>
        <end position="324"/>
    </location>
</feature>
<gene>
    <name evidence="2" type="ORF">N7494_005808</name>
</gene>
<protein>
    <submittedName>
        <fullName evidence="2">Uncharacterized protein</fullName>
    </submittedName>
</protein>
<feature type="compositionally biased region" description="Low complexity" evidence="1">
    <location>
        <begin position="178"/>
        <end position="195"/>
    </location>
</feature>
<comment type="caution">
    <text evidence="2">The sequence shown here is derived from an EMBL/GenBank/DDBJ whole genome shotgun (WGS) entry which is preliminary data.</text>
</comment>
<feature type="compositionally biased region" description="Polar residues" evidence="1">
    <location>
        <begin position="124"/>
        <end position="152"/>
    </location>
</feature>
<feature type="compositionally biased region" description="Basic and acidic residues" evidence="1">
    <location>
        <begin position="90"/>
        <end position="100"/>
    </location>
</feature>
<proteinExistence type="predicted"/>
<evidence type="ECO:0000313" key="3">
    <source>
        <dbReference type="Proteomes" id="UP001220324"/>
    </source>
</evidence>
<sequence length="324" mass="33758">MSNFMHKVKDAMTDRDRDTDRGYNEPGQDTYGTGTDTKGSTNHPGRGSNPFGSSRSGEGTGRSGNDPYAQTRAGGATNAGPHDSSMGNKMDPRVDSDMGKLSHNCTNILMLKGQANPRPYLDNRASQGRTSNQNIGGSSGSDPYTQSKTGGASNAGPHDSSMGNKMDPRVDSDMDRASSSSNPQSGMQQQQPGMQAFDNHKKSEENYSKNTQEHSSHSQPGEFGSDMNTEDDHSTSMQENKSHSTTSHAAPCQSSAGAESGGMGGTAQPSFGGNAAAGGSSYGGAGAGGQSGAQTQNADPMNKLDPRTTRAAEQQNLAGNQRGY</sequence>